<comment type="caution">
    <text evidence="4">The sequence shown here is derived from an EMBL/GenBank/DDBJ whole genome shotgun (WGS) entry which is preliminary data.</text>
</comment>
<keyword evidence="3" id="KW-1133">Transmembrane helix</keyword>
<name>A0A8H7VNB4_9FUNG</name>
<comment type="subcellular location">
    <subcellularLocation>
        <location evidence="1">Membrane</location>
    </subcellularLocation>
</comment>
<dbReference type="Proteomes" id="UP000646827">
    <property type="component" value="Unassembled WGS sequence"/>
</dbReference>
<evidence type="ECO:0000313" key="5">
    <source>
        <dbReference type="Proteomes" id="UP000646827"/>
    </source>
</evidence>
<dbReference type="EMBL" id="JAEPRB010000075">
    <property type="protein sequence ID" value="KAG2222758.1"/>
    <property type="molecule type" value="Genomic_DNA"/>
</dbReference>
<evidence type="ECO:0008006" key="6">
    <source>
        <dbReference type="Google" id="ProtNLM"/>
    </source>
</evidence>
<evidence type="ECO:0000256" key="3">
    <source>
        <dbReference type="SAM" id="Phobius"/>
    </source>
</evidence>
<sequence length="260" mass="29270">MYSTATNPMMSYYPTTQIQNDFLQGRYTYNDVPYPRQQKPTTTDVEIPTTRRKSCTRSFCCPCCMCFPYWMRCICCFFLLLFMAAAGLAAFVATQFKVPSVDFYGLTDHPSGLPKYNKTNETTFDINVGLRIGVMNPNMAGVSFEKIKTTAYYPTAPTRSIGGGELNNLVINSHGTTNFTFPFHVEFDASKDEEQNMLLDISQRCGLTGGEQKDLVVNYMLTPTIRIIGFPISAVIKDTVQVPCPPLGIFFEPSVAYYYQ</sequence>
<dbReference type="AlphaFoldDB" id="A0A8H7VNB4"/>
<protein>
    <recommendedName>
        <fullName evidence="6">Late embryogenesis abundant protein LEA-2 subgroup domain-containing protein</fullName>
    </recommendedName>
</protein>
<feature type="transmembrane region" description="Helical" evidence="3">
    <location>
        <begin position="69"/>
        <end position="93"/>
    </location>
</feature>
<dbReference type="SUPFAM" id="SSF117070">
    <property type="entry name" value="LEA14-like"/>
    <property type="match status" value="1"/>
</dbReference>
<keyword evidence="2 3" id="KW-0472">Membrane</keyword>
<keyword evidence="3" id="KW-0812">Transmembrane</keyword>
<dbReference type="GO" id="GO:0016020">
    <property type="term" value="C:membrane"/>
    <property type="evidence" value="ECO:0007669"/>
    <property type="project" value="UniProtKB-SubCell"/>
</dbReference>
<dbReference type="PANTHER" id="PTHR31234">
    <property type="entry name" value="LATE EMBRYOGENESIS ABUNDANT (LEA) HYDROXYPROLINE-RICH GLYCOPROTEIN FAMILY"/>
    <property type="match status" value="1"/>
</dbReference>
<dbReference type="PANTHER" id="PTHR31234:SF2">
    <property type="entry name" value="OS05G0199100 PROTEIN"/>
    <property type="match status" value="1"/>
</dbReference>
<evidence type="ECO:0000313" key="4">
    <source>
        <dbReference type="EMBL" id="KAG2222758.1"/>
    </source>
</evidence>
<dbReference type="GO" id="GO:0098542">
    <property type="term" value="P:defense response to other organism"/>
    <property type="evidence" value="ECO:0007669"/>
    <property type="project" value="InterPro"/>
</dbReference>
<proteinExistence type="predicted"/>
<dbReference type="InterPro" id="IPR044839">
    <property type="entry name" value="NDR1-like"/>
</dbReference>
<organism evidence="4 5">
    <name type="scientific">Circinella minor</name>
    <dbReference type="NCBI Taxonomy" id="1195481"/>
    <lineage>
        <taxon>Eukaryota</taxon>
        <taxon>Fungi</taxon>
        <taxon>Fungi incertae sedis</taxon>
        <taxon>Mucoromycota</taxon>
        <taxon>Mucoromycotina</taxon>
        <taxon>Mucoromycetes</taxon>
        <taxon>Mucorales</taxon>
        <taxon>Lichtheimiaceae</taxon>
        <taxon>Circinella</taxon>
    </lineage>
</organism>
<gene>
    <name evidence="4" type="ORF">INT45_013122</name>
</gene>
<feature type="non-terminal residue" evidence="4">
    <location>
        <position position="1"/>
    </location>
</feature>
<keyword evidence="5" id="KW-1185">Reference proteome</keyword>
<evidence type="ECO:0000256" key="1">
    <source>
        <dbReference type="ARBA" id="ARBA00004370"/>
    </source>
</evidence>
<reference evidence="4 5" key="1">
    <citation type="submission" date="2020-12" db="EMBL/GenBank/DDBJ databases">
        <title>Metabolic potential, ecology and presence of endohyphal bacteria is reflected in genomic diversity of Mucoromycotina.</title>
        <authorList>
            <person name="Muszewska A."/>
            <person name="Okrasinska A."/>
            <person name="Steczkiewicz K."/>
            <person name="Drgas O."/>
            <person name="Orlowska M."/>
            <person name="Perlinska-Lenart U."/>
            <person name="Aleksandrzak-Piekarczyk T."/>
            <person name="Szatraj K."/>
            <person name="Zielenkiewicz U."/>
            <person name="Pilsyk S."/>
            <person name="Malc E."/>
            <person name="Mieczkowski P."/>
            <person name="Kruszewska J.S."/>
            <person name="Biernat P."/>
            <person name="Pawlowska J."/>
        </authorList>
    </citation>
    <scope>NUCLEOTIDE SEQUENCE [LARGE SCALE GENOMIC DNA]</scope>
    <source>
        <strain evidence="4 5">CBS 142.35</strain>
    </source>
</reference>
<accession>A0A8H7VNB4</accession>
<evidence type="ECO:0000256" key="2">
    <source>
        <dbReference type="ARBA" id="ARBA00023136"/>
    </source>
</evidence>
<dbReference type="OrthoDB" id="20273at2759"/>